<comment type="caution">
    <text evidence="3">The sequence shown here is derived from an EMBL/GenBank/DDBJ whole genome shotgun (WGS) entry which is preliminary data.</text>
</comment>
<protein>
    <submittedName>
        <fullName evidence="3">Transposase</fullName>
    </submittedName>
</protein>
<evidence type="ECO:0000259" key="2">
    <source>
        <dbReference type="Pfam" id="PF13340"/>
    </source>
</evidence>
<feature type="domain" description="Insertion element IS402-like" evidence="2">
    <location>
        <begin position="7"/>
        <end position="77"/>
    </location>
</feature>
<dbReference type="PANTHER" id="PTHR46637:SF1">
    <property type="entry name" value="BLL5188 PROTEIN"/>
    <property type="match status" value="1"/>
</dbReference>
<feature type="compositionally biased region" description="Basic residues" evidence="1">
    <location>
        <begin position="193"/>
        <end position="203"/>
    </location>
</feature>
<feature type="compositionally biased region" description="Low complexity" evidence="1">
    <location>
        <begin position="95"/>
        <end position="107"/>
    </location>
</feature>
<proteinExistence type="predicted"/>
<feature type="region of interest" description="Disordered" evidence="1">
    <location>
        <begin position="84"/>
        <end position="113"/>
    </location>
</feature>
<accession>A0ABV2HBE3</accession>
<dbReference type="InterPro" id="IPR025161">
    <property type="entry name" value="IS402-like_dom"/>
</dbReference>
<dbReference type="PANTHER" id="PTHR46637">
    <property type="entry name" value="TIS1421-TRANSPOSASE PROTEIN A"/>
    <property type="match status" value="1"/>
</dbReference>
<reference evidence="3 4" key="1">
    <citation type="submission" date="2024-06" db="EMBL/GenBank/DDBJ databases">
        <title>Genomic Encyclopedia of Type Strains, Phase IV (KMG-IV): sequencing the most valuable type-strain genomes for metagenomic binning, comparative biology and taxonomic classification.</title>
        <authorList>
            <person name="Goeker M."/>
        </authorList>
    </citation>
    <scope>NUCLEOTIDE SEQUENCE [LARGE SCALE GENOMIC DNA]</scope>
    <source>
        <strain evidence="3 4">DSM 105042</strain>
    </source>
</reference>
<gene>
    <name evidence="3" type="ORF">ABID21_003977</name>
</gene>
<name>A0ABV2HBE3_9HYPH</name>
<evidence type="ECO:0000313" key="4">
    <source>
        <dbReference type="Proteomes" id="UP001549031"/>
    </source>
</evidence>
<dbReference type="Proteomes" id="UP001549031">
    <property type="component" value="Unassembled WGS sequence"/>
</dbReference>
<keyword evidence="4" id="KW-1185">Reference proteome</keyword>
<dbReference type="InterPro" id="IPR052909">
    <property type="entry name" value="Transposase_6_like"/>
</dbReference>
<evidence type="ECO:0000313" key="3">
    <source>
        <dbReference type="EMBL" id="MET3587846.1"/>
    </source>
</evidence>
<dbReference type="EMBL" id="JBEPLJ010000016">
    <property type="protein sequence ID" value="MET3587846.1"/>
    <property type="molecule type" value="Genomic_DNA"/>
</dbReference>
<organism evidence="3 4">
    <name type="scientific">Pseudorhizobium tarimense</name>
    <dbReference type="NCBI Taxonomy" id="1079109"/>
    <lineage>
        <taxon>Bacteria</taxon>
        <taxon>Pseudomonadati</taxon>
        <taxon>Pseudomonadota</taxon>
        <taxon>Alphaproteobacteria</taxon>
        <taxon>Hyphomicrobiales</taxon>
        <taxon>Rhizobiaceae</taxon>
        <taxon>Rhizobium/Agrobacterium group</taxon>
        <taxon>Pseudorhizobium</taxon>
    </lineage>
</organism>
<dbReference type="Pfam" id="PF13340">
    <property type="entry name" value="DUF4096"/>
    <property type="match status" value="1"/>
</dbReference>
<feature type="region of interest" description="Disordered" evidence="1">
    <location>
        <begin position="186"/>
        <end position="214"/>
    </location>
</feature>
<sequence>MGRLFWLSDEQWAVIERLLPRNKGGARRVNDRPVISGIIHVLKVGCRWCDCPRDYGPSTTVYNRFNRWSRKRFWTELVEALATSGAAPKAPPSTAPASRRTARPMAAKGGEESGYRTFARRANHQNSRPHRRDRTPFCVHADRWQCGRQPGRAALAGWSEGCAISPCGQGMTPTVCESDCASPQSPRDTWPFKSHKGNPIRRRTLQEPPPHRERLLPTERLPTRRNALRQARQKLPLRSRLGYLCCVLAMN</sequence>
<evidence type="ECO:0000256" key="1">
    <source>
        <dbReference type="SAM" id="MobiDB-lite"/>
    </source>
</evidence>